<proteinExistence type="predicted"/>
<evidence type="ECO:0000313" key="1">
    <source>
        <dbReference type="EMBL" id="DAE21413.1"/>
    </source>
</evidence>
<protein>
    <submittedName>
        <fullName evidence="1">Uncharacterized protein</fullName>
    </submittedName>
</protein>
<name>A0A8S5QRP9_9CAUD</name>
<sequence>MSVSYDVFTGAFLSKVSEFDFVNMRVFERNSLIDGYMKRAIAAFRKICKYDLSTTGDDVIREFDIDIADGDLDELADIISEGMLVQWMKPFTYRQESLESVLNTRDFTTYSPAELLMRIGNAYKAAQKDFTNMMREYSYNHGDLTDLHI</sequence>
<dbReference type="EMBL" id="BK015711">
    <property type="protein sequence ID" value="DAE21413.1"/>
    <property type="molecule type" value="Genomic_DNA"/>
</dbReference>
<reference evidence="1" key="1">
    <citation type="journal article" date="2021" name="Proc. Natl. Acad. Sci. U.S.A.">
        <title>A Catalog of Tens of Thousands of Viruses from Human Metagenomes Reveals Hidden Associations with Chronic Diseases.</title>
        <authorList>
            <person name="Tisza M.J."/>
            <person name="Buck C.B."/>
        </authorList>
    </citation>
    <scope>NUCLEOTIDE SEQUENCE</scope>
    <source>
        <strain evidence="1">CtE6L85</strain>
    </source>
</reference>
<accession>A0A8S5QRP9</accession>
<organism evidence="1">
    <name type="scientific">Siphoviridae sp. ctE6L85</name>
    <dbReference type="NCBI Taxonomy" id="2826202"/>
    <lineage>
        <taxon>Viruses</taxon>
        <taxon>Duplodnaviria</taxon>
        <taxon>Heunggongvirae</taxon>
        <taxon>Uroviricota</taxon>
        <taxon>Caudoviricetes</taxon>
    </lineage>
</organism>